<dbReference type="InterPro" id="IPR050816">
    <property type="entry name" value="Flavin-dep_Halogenase_NPB"/>
</dbReference>
<accession>A0A316FG22</accession>
<evidence type="ECO:0000256" key="2">
    <source>
        <dbReference type="PIRSR" id="PIRSR011396-2"/>
    </source>
</evidence>
<evidence type="ECO:0000313" key="4">
    <source>
        <dbReference type="Proteomes" id="UP000245790"/>
    </source>
</evidence>
<gene>
    <name evidence="3" type="ORF">C8D97_111124</name>
</gene>
<dbReference type="EMBL" id="QGGU01000011">
    <property type="protein sequence ID" value="PWK47379.1"/>
    <property type="molecule type" value="Genomic_DNA"/>
</dbReference>
<feature type="binding site" evidence="2">
    <location>
        <position position="89"/>
    </location>
    <ligand>
        <name>7-chloro-L-tryptophan</name>
        <dbReference type="ChEBI" id="CHEBI:58713"/>
    </ligand>
</feature>
<feature type="active site" evidence="1">
    <location>
        <position position="89"/>
    </location>
</feature>
<dbReference type="InterPro" id="IPR033856">
    <property type="entry name" value="Trp_halogen"/>
</dbReference>
<dbReference type="SUPFAM" id="SSF51905">
    <property type="entry name" value="FAD/NAD(P)-binding domain"/>
    <property type="match status" value="1"/>
</dbReference>
<dbReference type="PIRSF" id="PIRSF011396">
    <property type="entry name" value="Trp_halogenase"/>
    <property type="match status" value="1"/>
</dbReference>
<dbReference type="OrthoDB" id="5751025at2"/>
<protein>
    <submittedName>
        <fullName evidence="3">Tryptophan halogenase</fullName>
    </submittedName>
</protein>
<keyword evidence="2" id="KW-0547">Nucleotide-binding</keyword>
<feature type="binding site" evidence="2">
    <location>
        <begin position="14"/>
        <end position="17"/>
    </location>
    <ligand>
        <name>FAD</name>
        <dbReference type="ChEBI" id="CHEBI:57692"/>
    </ligand>
</feature>
<dbReference type="Pfam" id="PF04820">
    <property type="entry name" value="Trp_halogenase"/>
    <property type="match status" value="1"/>
</dbReference>
<dbReference type="PANTHER" id="PTHR43747:SF4">
    <property type="entry name" value="FLAVIN-DEPENDENT TRYPTOPHAN HALOGENASE"/>
    <property type="match status" value="1"/>
</dbReference>
<dbReference type="AlphaFoldDB" id="A0A316FG22"/>
<proteinExistence type="predicted"/>
<feature type="binding site" evidence="2">
    <location>
        <position position="387"/>
    </location>
    <ligand>
        <name>FAD</name>
        <dbReference type="ChEBI" id="CHEBI:57692"/>
    </ligand>
</feature>
<dbReference type="GO" id="GO:0004497">
    <property type="term" value="F:monooxygenase activity"/>
    <property type="evidence" value="ECO:0007669"/>
    <property type="project" value="InterPro"/>
</dbReference>
<evidence type="ECO:0000313" key="3">
    <source>
        <dbReference type="EMBL" id="PWK47379.1"/>
    </source>
</evidence>
<reference evidence="3 4" key="1">
    <citation type="submission" date="2018-05" db="EMBL/GenBank/DDBJ databases">
        <title>Genomic Encyclopedia of Type Strains, Phase IV (KMG-IV): sequencing the most valuable type-strain genomes for metagenomic binning, comparative biology and taxonomic classification.</title>
        <authorList>
            <person name="Goeker M."/>
        </authorList>
    </citation>
    <scope>NUCLEOTIDE SEQUENCE [LARGE SCALE GENOMIC DNA]</scope>
    <source>
        <strain evidence="3 4">DSM 25350</strain>
    </source>
</reference>
<feature type="binding site" evidence="2">
    <location>
        <position position="374"/>
    </location>
    <ligand>
        <name>FAD</name>
        <dbReference type="ChEBI" id="CHEBI:57692"/>
    </ligand>
</feature>
<evidence type="ECO:0000256" key="1">
    <source>
        <dbReference type="PIRSR" id="PIRSR011396-1"/>
    </source>
</evidence>
<dbReference type="Proteomes" id="UP000245790">
    <property type="component" value="Unassembled WGS sequence"/>
</dbReference>
<feature type="binding site" evidence="2">
    <location>
        <position position="219"/>
    </location>
    <ligand>
        <name>FAD</name>
        <dbReference type="ChEBI" id="CHEBI:57692"/>
    </ligand>
</feature>
<dbReference type="InterPro" id="IPR006905">
    <property type="entry name" value="Flavin_halogenase"/>
</dbReference>
<dbReference type="PANTHER" id="PTHR43747">
    <property type="entry name" value="FAD-BINDING PROTEIN"/>
    <property type="match status" value="1"/>
</dbReference>
<keyword evidence="2" id="KW-0274">FAD</keyword>
<dbReference type="GO" id="GO:0000166">
    <property type="term" value="F:nucleotide binding"/>
    <property type="evidence" value="ECO:0007669"/>
    <property type="project" value="UniProtKB-KW"/>
</dbReference>
<sequence length="548" mass="61552">MSNQLTEQVVIVGGGTAGWLTAAKLAKHLHTSQPANSSQPKAVQVTLIESPDIPTIGVGEGTWPTMRKTLMDLGINESEFMAYCQATFKQGTQFIHWRQEPLASQSENSFDNTLNNTFDNSFDNSNQYFHMFSSALDPADFNLSPYWLAGVAGNDMPFADAVSAQASVCRNGLAPKKIIQRQYDGALNYAYHLDAGKFANFLMTFATEKLGVKLVRANVVSVNQNEQGDIASVVLDSSETIAGDLFVDCSGFKSLLLGEALGVEFVSVDNTLLTDSAVAIQVPYDNEQEAIACHTKSTAQNAGWVWDIGLYNRRGTGFVYSSNHISDDEAEQCLRDYLGERSNKAITQLSAKKLSMNVGYRKQHWHRNCVAIGLSAAFVEPLEASAIFLIEAAGNMLVDMFPADRAAMDYCSRRFNDSLLKRWRKTIDFIKLHYLLSQRQTSFWKDNRMDSTIPESLKERVEHWRFNPVSKYDFDNVFEPFPQESYHYVLYGMGLRHIDSDNNRVPGDLNYAQQSFQEIQKFTEHLLKTLPDHRALLTKVYQYGFQAV</sequence>
<dbReference type="Gene3D" id="3.50.50.60">
    <property type="entry name" value="FAD/NAD(P)-binding domain"/>
    <property type="match status" value="1"/>
</dbReference>
<dbReference type="InterPro" id="IPR036188">
    <property type="entry name" value="FAD/NAD-bd_sf"/>
</dbReference>
<organism evidence="3 4">
    <name type="scientific">Pleionea mediterranea</name>
    <dbReference type="NCBI Taxonomy" id="523701"/>
    <lineage>
        <taxon>Bacteria</taxon>
        <taxon>Pseudomonadati</taxon>
        <taxon>Pseudomonadota</taxon>
        <taxon>Gammaproteobacteria</taxon>
        <taxon>Oceanospirillales</taxon>
        <taxon>Pleioneaceae</taxon>
        <taxon>Pleionea</taxon>
    </lineage>
</organism>
<keyword evidence="2" id="KW-0285">Flavoprotein</keyword>
<keyword evidence="4" id="KW-1185">Reference proteome</keyword>
<name>A0A316FG22_9GAMM</name>
<comment type="caution">
    <text evidence="3">The sequence shown here is derived from an EMBL/GenBank/DDBJ whole genome shotgun (WGS) entry which is preliminary data.</text>
</comment>
<dbReference type="RefSeq" id="WP_109764628.1">
    <property type="nucleotide sequence ID" value="NZ_QGGU01000011.1"/>
</dbReference>
<feature type="binding site" evidence="2">
    <location>
        <position position="383"/>
    </location>
    <ligand>
        <name>L-tryptophan</name>
        <dbReference type="ChEBI" id="CHEBI:57912"/>
    </ligand>
</feature>